<dbReference type="InterPro" id="IPR024623">
    <property type="entry name" value="YtxH"/>
</dbReference>
<reference evidence="2 3" key="1">
    <citation type="submission" date="2020-05" db="EMBL/GenBank/DDBJ databases">
        <title>Whole genome sequencing and identification of novel metabolites from Paenibacillus alvei strain JR949.</title>
        <authorList>
            <person name="Rajendhran J."/>
            <person name="Sree Pranav P."/>
            <person name="Mahalakshmi B."/>
            <person name="Karthikeyan R."/>
        </authorList>
    </citation>
    <scope>NUCLEOTIDE SEQUENCE [LARGE SCALE GENOMIC DNA]</scope>
    <source>
        <strain evidence="2 3">JR949</strain>
    </source>
</reference>
<dbReference type="Proteomes" id="UP000552038">
    <property type="component" value="Unassembled WGS sequence"/>
</dbReference>
<dbReference type="Pfam" id="PF12732">
    <property type="entry name" value="YtxH"/>
    <property type="match status" value="1"/>
</dbReference>
<evidence type="ECO:0000313" key="3">
    <source>
        <dbReference type="Proteomes" id="UP000552038"/>
    </source>
</evidence>
<organism evidence="2 3">
    <name type="scientific">Paenibacillus alvei</name>
    <name type="common">Bacillus alvei</name>
    <dbReference type="NCBI Taxonomy" id="44250"/>
    <lineage>
        <taxon>Bacteria</taxon>
        <taxon>Bacillati</taxon>
        <taxon>Bacillota</taxon>
        <taxon>Bacilli</taxon>
        <taxon>Bacillales</taxon>
        <taxon>Paenibacillaceae</taxon>
        <taxon>Paenibacillus</taxon>
    </lineage>
</organism>
<gene>
    <name evidence="2" type="ORF">HMI46_18935</name>
</gene>
<dbReference type="RefSeq" id="WP_171418146.1">
    <property type="nucleotide sequence ID" value="NZ_JABFOR010000027.1"/>
</dbReference>
<dbReference type="InterPro" id="IPR052928">
    <property type="entry name" value="Desiccation-related_membrane"/>
</dbReference>
<keyword evidence="1" id="KW-0812">Transmembrane</keyword>
<accession>A0AAP7DK64</accession>
<name>A0AAP7DK64_PAEAL</name>
<keyword evidence="1" id="KW-1133">Transmembrane helix</keyword>
<evidence type="ECO:0000313" key="2">
    <source>
        <dbReference type="EMBL" id="NOJ72625.1"/>
    </source>
</evidence>
<dbReference type="PANTHER" id="PTHR35792">
    <property type="entry name" value="GENERAL STRESS PROTEIN"/>
    <property type="match status" value="1"/>
</dbReference>
<sequence>MSSNKKSFWVGALIGSVIGSVSALLFAPKSGRELRKDIAEGAQQVSDRTQQWAKQVGDQTEELITSAKGKVASFKQGLNSWRQQDSDEAQIAAISSLQETAADWDEEVTADVKVKDGENKEAR</sequence>
<evidence type="ECO:0000256" key="1">
    <source>
        <dbReference type="SAM" id="Phobius"/>
    </source>
</evidence>
<proteinExistence type="predicted"/>
<dbReference type="AlphaFoldDB" id="A0AAP7DK64"/>
<dbReference type="PANTHER" id="PTHR35792:SF1">
    <property type="entry name" value="SLL0268 PROTEIN"/>
    <property type="match status" value="1"/>
</dbReference>
<dbReference type="EMBL" id="JABFOR010000027">
    <property type="protein sequence ID" value="NOJ72625.1"/>
    <property type="molecule type" value="Genomic_DNA"/>
</dbReference>
<feature type="transmembrane region" description="Helical" evidence="1">
    <location>
        <begin position="6"/>
        <end position="27"/>
    </location>
</feature>
<comment type="caution">
    <text evidence="2">The sequence shown here is derived from an EMBL/GenBank/DDBJ whole genome shotgun (WGS) entry which is preliminary data.</text>
</comment>
<keyword evidence="1" id="KW-0472">Membrane</keyword>
<protein>
    <submittedName>
        <fullName evidence="2">YtxH domain-containing protein</fullName>
    </submittedName>
</protein>